<evidence type="ECO:0000256" key="1">
    <source>
        <dbReference type="ARBA" id="ARBA00011073"/>
    </source>
</evidence>
<organism evidence="7 8">
    <name type="scientific">Mycolicibacterium parafortuitum</name>
    <name type="common">Mycobacterium parafortuitum</name>
    <dbReference type="NCBI Taxonomy" id="39692"/>
    <lineage>
        <taxon>Bacteria</taxon>
        <taxon>Bacillati</taxon>
        <taxon>Actinomycetota</taxon>
        <taxon>Actinomycetes</taxon>
        <taxon>Mycobacteriales</taxon>
        <taxon>Mycobacteriaceae</taxon>
        <taxon>Mycolicibacterium</taxon>
    </lineage>
</organism>
<dbReference type="RefSeq" id="WP_163765276.1">
    <property type="nucleotide sequence ID" value="NZ_AP022598.1"/>
</dbReference>
<dbReference type="CDD" id="cd00306">
    <property type="entry name" value="Peptidases_S8_S53"/>
    <property type="match status" value="1"/>
</dbReference>
<dbReference type="PANTHER" id="PTHR43806:SF11">
    <property type="entry name" value="CEREVISIN-RELATED"/>
    <property type="match status" value="1"/>
</dbReference>
<dbReference type="GO" id="GO:0004252">
    <property type="term" value="F:serine-type endopeptidase activity"/>
    <property type="evidence" value="ECO:0007669"/>
    <property type="project" value="UniProtKB-UniRule"/>
</dbReference>
<feature type="active site" description="Charge relay system" evidence="5">
    <location>
        <position position="389"/>
    </location>
</feature>
<feature type="domain" description="Peptidase S8/S53" evidence="6">
    <location>
        <begin position="225"/>
        <end position="422"/>
    </location>
</feature>
<feature type="active site" description="Charge relay system" evidence="5">
    <location>
        <position position="206"/>
    </location>
</feature>
<keyword evidence="2 5" id="KW-0645">Protease</keyword>
<evidence type="ECO:0000256" key="2">
    <source>
        <dbReference type="ARBA" id="ARBA00022670"/>
    </source>
</evidence>
<dbReference type="InterPro" id="IPR000209">
    <property type="entry name" value="Peptidase_S8/S53_dom"/>
</dbReference>
<comment type="similarity">
    <text evidence="1 5">Belongs to the peptidase S8 family.</text>
</comment>
<dbReference type="EMBL" id="AP022598">
    <property type="protein sequence ID" value="BBY73496.1"/>
    <property type="molecule type" value="Genomic_DNA"/>
</dbReference>
<feature type="active site" description="Charge relay system" evidence="5">
    <location>
        <position position="240"/>
    </location>
</feature>
<dbReference type="Gene3D" id="2.60.120.380">
    <property type="match status" value="1"/>
</dbReference>
<name>A0A7I7TZF5_MYCPF</name>
<evidence type="ECO:0000313" key="8">
    <source>
        <dbReference type="Proteomes" id="UP000466554"/>
    </source>
</evidence>
<dbReference type="PROSITE" id="PS51892">
    <property type="entry name" value="SUBTILASE"/>
    <property type="match status" value="1"/>
</dbReference>
<dbReference type="Pfam" id="PF00082">
    <property type="entry name" value="Peptidase_S8"/>
    <property type="match status" value="1"/>
</dbReference>
<reference evidence="7 8" key="1">
    <citation type="journal article" date="2019" name="Emerg. Microbes Infect.">
        <title>Comprehensive subspecies identification of 175 nontuberculous mycobacteria species based on 7547 genomic profiles.</title>
        <authorList>
            <person name="Matsumoto Y."/>
            <person name="Kinjo T."/>
            <person name="Motooka D."/>
            <person name="Nabeya D."/>
            <person name="Jung N."/>
            <person name="Uechi K."/>
            <person name="Horii T."/>
            <person name="Iida T."/>
            <person name="Fujita J."/>
            <person name="Nakamura S."/>
        </authorList>
    </citation>
    <scope>NUCLEOTIDE SEQUENCE [LARGE SCALE GENOMIC DNA]</scope>
    <source>
        <strain evidence="7 8">JCM 6367</strain>
    </source>
</reference>
<dbReference type="PANTHER" id="PTHR43806">
    <property type="entry name" value="PEPTIDASE S8"/>
    <property type="match status" value="1"/>
</dbReference>
<accession>A0A7I7TZF5</accession>
<dbReference type="Proteomes" id="UP000466554">
    <property type="component" value="Chromosome"/>
</dbReference>
<evidence type="ECO:0000256" key="4">
    <source>
        <dbReference type="ARBA" id="ARBA00022825"/>
    </source>
</evidence>
<evidence type="ECO:0000256" key="5">
    <source>
        <dbReference type="PROSITE-ProRule" id="PRU01240"/>
    </source>
</evidence>
<keyword evidence="3 5" id="KW-0378">Hydrolase</keyword>
<dbReference type="InterPro" id="IPR050131">
    <property type="entry name" value="Peptidase_S8_subtilisin-like"/>
</dbReference>
<evidence type="ECO:0000313" key="7">
    <source>
        <dbReference type="EMBL" id="BBY73496.1"/>
    </source>
</evidence>
<dbReference type="SUPFAM" id="SSF52743">
    <property type="entry name" value="Subtilisin-like"/>
    <property type="match status" value="1"/>
</dbReference>
<keyword evidence="4 5" id="KW-0720">Serine protease</keyword>
<evidence type="ECO:0000256" key="3">
    <source>
        <dbReference type="ARBA" id="ARBA00022801"/>
    </source>
</evidence>
<dbReference type="PROSITE" id="PS00138">
    <property type="entry name" value="SUBTILASE_SER"/>
    <property type="match status" value="1"/>
</dbReference>
<dbReference type="GO" id="GO:0006508">
    <property type="term" value="P:proteolysis"/>
    <property type="evidence" value="ECO:0007669"/>
    <property type="project" value="UniProtKB-KW"/>
</dbReference>
<dbReference type="Gene3D" id="3.40.50.200">
    <property type="entry name" value="Peptidase S8/S53 domain"/>
    <property type="match status" value="1"/>
</dbReference>
<dbReference type="AlphaFoldDB" id="A0A7I7TZF5"/>
<dbReference type="InterPro" id="IPR036852">
    <property type="entry name" value="Peptidase_S8/S53_dom_sf"/>
</dbReference>
<dbReference type="InterPro" id="IPR023828">
    <property type="entry name" value="Peptidase_S8_Ser-AS"/>
</dbReference>
<protein>
    <recommendedName>
        <fullName evidence="6">Peptidase S8/S53 domain-containing protein</fullName>
    </recommendedName>
</protein>
<sequence>MVSLPHQIPDEVVRPYSFAAKAAHQRSVSVRRRAGAVHVEGAGSAPELFVENELLISSDYPDGVEYLVRELGGTRVPDRPLPHPPAELGRRHRSRLEDGVATRSVKVVFGEPPQVSDAAAALEQIAPASGRLTFSSPMAAAVAAAAASLEVPQGSVGLNRMTDLSCALPLSGTFARRSRIADAGRLVDAYRLAGRDPAVTTLAIMDRGFRVGTSDAGVLAVNAADDSRDVGGRDENGGWHGHHTAGVAASGGSAARPLLMRFDDIASLMRGIRICAAWGVDVVNMSFTITTSEWSEFWSFPDTDWVNTFRFAERSGVVMVAAAGNDGRKLPDARIRPATRTPGVITVGALDSDEESAADWSNHGSSVAIWAPGTAVAVGRDGATADGTSFSAPLVAATAAMMRAVAPELSSTEVRTQLLRTGWRGNGRVGTGLDAYAAVEAALATQPPDLSAAGATASSARPLAQIRAGVFAPQPDTYQVARSDRDVDHWSFSLEDYSAVAITVGFHDRIADLSLDLLDSHGHPVEFDGADTLAITRGHGTFRASGVIPQGDYVIRVNAPGPAPYRLEVSHTAVPLRSDRFESNSTFDDATVLRFARGPQDLSVGHGPGTFGLTLHRQVVIAPVFPNTATSVVDSDHFQFHVPAHDGKRIPTVTIASDKPLTAALFDEFQRPIQVHEATTAVTLTPPERAHCYLRISGTEQTRYRLGLRMMADPRVIVAGLPAYEVLPPWWVDSGPLPFPEPLAHFGVELVAEPDPAGTVVGESISVGAAAAAHLPVTAELLGRDGRLVGVGVHNGFGRLDIATDGLPPGMYAVRLTRPADVAVDGLRLLAPVVRAPGR</sequence>
<evidence type="ECO:0000259" key="6">
    <source>
        <dbReference type="Pfam" id="PF00082"/>
    </source>
</evidence>
<gene>
    <name evidence="7" type="ORF">MPRF_03950</name>
</gene>
<proteinExistence type="inferred from homology"/>